<sequence>MPIMALFRSSRVDRAKYDAIIEQLDLERSPPPGAMTHTCGFDENGICVADVWNTREDFEAFMTDRLAPVFAKLNLDMERPAIIDVYAMSATDAVDRYKPALAVA</sequence>
<name>A0A328B028_9CAUL</name>
<gene>
    <name evidence="1" type="ORF">DJ021_13455</name>
</gene>
<accession>A0A328B028</accession>
<dbReference type="EMBL" id="QFYP01000001">
    <property type="protein sequence ID" value="RAK60742.1"/>
    <property type="molecule type" value="Genomic_DNA"/>
</dbReference>
<protein>
    <recommendedName>
        <fullName evidence="3">Antibiotic biosynthesis monooxygenase</fullName>
    </recommendedName>
</protein>
<evidence type="ECO:0008006" key="3">
    <source>
        <dbReference type="Google" id="ProtNLM"/>
    </source>
</evidence>
<comment type="caution">
    <text evidence="1">The sequence shown here is derived from an EMBL/GenBank/DDBJ whole genome shotgun (WGS) entry which is preliminary data.</text>
</comment>
<dbReference type="Proteomes" id="UP000249842">
    <property type="component" value="Unassembled WGS sequence"/>
</dbReference>
<dbReference type="RefSeq" id="WP_111458034.1">
    <property type="nucleotide sequence ID" value="NZ_QFYP01000001.1"/>
</dbReference>
<organism evidence="1 2">
    <name type="scientific">Phenylobacterium hankyongense</name>
    <dbReference type="NCBI Taxonomy" id="1813876"/>
    <lineage>
        <taxon>Bacteria</taxon>
        <taxon>Pseudomonadati</taxon>
        <taxon>Pseudomonadota</taxon>
        <taxon>Alphaproteobacteria</taxon>
        <taxon>Caulobacterales</taxon>
        <taxon>Caulobacteraceae</taxon>
        <taxon>Phenylobacterium</taxon>
    </lineage>
</organism>
<dbReference type="OrthoDB" id="1550900at2"/>
<evidence type="ECO:0000313" key="1">
    <source>
        <dbReference type="EMBL" id="RAK60742.1"/>
    </source>
</evidence>
<dbReference type="AlphaFoldDB" id="A0A328B028"/>
<evidence type="ECO:0000313" key="2">
    <source>
        <dbReference type="Proteomes" id="UP000249842"/>
    </source>
</evidence>
<proteinExistence type="predicted"/>
<keyword evidence="2" id="KW-1185">Reference proteome</keyword>
<reference evidence="2" key="1">
    <citation type="submission" date="2018-05" db="EMBL/GenBank/DDBJ databases">
        <authorList>
            <person name="Li X."/>
        </authorList>
    </citation>
    <scope>NUCLEOTIDE SEQUENCE [LARGE SCALE GENOMIC DNA]</scope>
    <source>
        <strain evidence="2">HKS-05</strain>
    </source>
</reference>